<organism evidence="8">
    <name type="scientific">Thermofilum pendens</name>
    <dbReference type="NCBI Taxonomy" id="2269"/>
    <lineage>
        <taxon>Archaea</taxon>
        <taxon>Thermoproteota</taxon>
        <taxon>Thermoprotei</taxon>
        <taxon>Thermofilales</taxon>
        <taxon>Thermofilaceae</taxon>
        <taxon>Thermofilum</taxon>
    </lineage>
</organism>
<keyword evidence="4" id="KW-0704">Schiff base</keyword>
<dbReference type="InterPro" id="IPR007565">
    <property type="entry name" value="4HFCP_synth"/>
</dbReference>
<dbReference type="EMBL" id="DSKP01000053">
    <property type="protein sequence ID" value="HEB48463.1"/>
    <property type="molecule type" value="Genomic_DNA"/>
</dbReference>
<evidence type="ECO:0000256" key="5">
    <source>
        <dbReference type="ARBA" id="ARBA00032523"/>
    </source>
</evidence>
<protein>
    <recommendedName>
        <fullName evidence="2">(5-formylfuran-3-yl)methyl phosphate synthase</fullName>
        <ecNumber evidence="2">4.2.3.153</ecNumber>
    </recommendedName>
    <alternativeName>
        <fullName evidence="5">4-(hydroxymethyl)-2-furancarboxaldehyde-phosphate synthase</fullName>
    </alternativeName>
</protein>
<sequence length="248" mass="26779">MIKLLISIKYPSELEIALRGGADIVDVKDPSRGSLGLPDYSVVREVMDRIRKLGIAGVEVSSAGGDVERIDPYIEYVAYTAASLGVNYFKIGLAARSVDSAREVGLRVSEVLKSFSGTRLVLVGYADFSRAGVIEPLSVVEVARDVEADVVMIDTYVKDGRTTFDFLPTSYLESFVDEAHGSNLLAALAGSLKKQHIVDAIKLGFDVVGFRGAACTGGRDGVVSEKLVSELKETIRNYYYGRALPGMQ</sequence>
<dbReference type="EC" id="4.2.3.153" evidence="2"/>
<name>A0A7C1T9T8_THEPE</name>
<feature type="active site" description="Schiff-base intermediate with substrate" evidence="7">
    <location>
        <position position="28"/>
    </location>
</feature>
<evidence type="ECO:0000313" key="8">
    <source>
        <dbReference type="EMBL" id="HEB48463.1"/>
    </source>
</evidence>
<evidence type="ECO:0000256" key="3">
    <source>
        <dbReference type="ARBA" id="ARBA00023239"/>
    </source>
</evidence>
<accession>A0A7C1T9T8</accession>
<dbReference type="Pfam" id="PF04476">
    <property type="entry name" value="4HFCP_synth"/>
    <property type="match status" value="1"/>
</dbReference>
<comment type="catalytic activity">
    <reaction evidence="6">
        <text>2 D-glyceraldehyde 3-phosphate = 4-(hydroxymethyl)-2-furancarboxaldehyde phosphate + phosphate + 2 H2O</text>
        <dbReference type="Rhea" id="RHEA:43536"/>
        <dbReference type="ChEBI" id="CHEBI:15377"/>
        <dbReference type="ChEBI" id="CHEBI:43474"/>
        <dbReference type="ChEBI" id="CHEBI:59776"/>
        <dbReference type="ChEBI" id="CHEBI:83407"/>
        <dbReference type="EC" id="4.2.3.153"/>
    </reaction>
</comment>
<dbReference type="InterPro" id="IPR036206">
    <property type="entry name" value="ThiamineP_synth_sf"/>
</dbReference>
<evidence type="ECO:0000256" key="7">
    <source>
        <dbReference type="PIRSR" id="PIRSR015957-1"/>
    </source>
</evidence>
<comment type="caution">
    <text evidence="8">The sequence shown here is derived from an EMBL/GenBank/DDBJ whole genome shotgun (WGS) entry which is preliminary data.</text>
</comment>
<gene>
    <name evidence="8" type="ORF">ENP77_01530</name>
</gene>
<dbReference type="PIRSF" id="PIRSF015957">
    <property type="entry name" value="UCP015957"/>
    <property type="match status" value="1"/>
</dbReference>
<dbReference type="GO" id="GO:0016829">
    <property type="term" value="F:lyase activity"/>
    <property type="evidence" value="ECO:0007669"/>
    <property type="project" value="UniProtKB-KW"/>
</dbReference>
<proteinExistence type="predicted"/>
<feature type="active site" description="Proton acceptor" evidence="7">
    <location>
        <position position="90"/>
    </location>
</feature>
<evidence type="ECO:0000256" key="6">
    <source>
        <dbReference type="ARBA" id="ARBA00047628"/>
    </source>
</evidence>
<dbReference type="SUPFAM" id="SSF51391">
    <property type="entry name" value="Thiamin phosphate synthase"/>
    <property type="match status" value="1"/>
</dbReference>
<evidence type="ECO:0000256" key="2">
    <source>
        <dbReference type="ARBA" id="ARBA00012553"/>
    </source>
</evidence>
<comment type="function">
    <text evidence="1">Catalyzes the formation of 4-(hydroxymethyl)-2-furancarboxaldehyde phosphate (4-HFC-P) from two molecules of glyceraldehyde-3-P (GA-3-P).</text>
</comment>
<keyword evidence="3" id="KW-0456">Lyase</keyword>
<dbReference type="AlphaFoldDB" id="A0A7C1T9T8"/>
<evidence type="ECO:0000256" key="4">
    <source>
        <dbReference type="ARBA" id="ARBA00023270"/>
    </source>
</evidence>
<reference evidence="8" key="1">
    <citation type="journal article" date="2020" name="mSystems">
        <title>Genome- and Community-Level Interaction Insights into Carbon Utilization and Element Cycling Functions of Hydrothermarchaeota in Hydrothermal Sediment.</title>
        <authorList>
            <person name="Zhou Z."/>
            <person name="Liu Y."/>
            <person name="Xu W."/>
            <person name="Pan J."/>
            <person name="Luo Z.H."/>
            <person name="Li M."/>
        </authorList>
    </citation>
    <scope>NUCLEOTIDE SEQUENCE [LARGE SCALE GENOMIC DNA]</scope>
    <source>
        <strain evidence="8">SpSt-25</strain>
    </source>
</reference>
<evidence type="ECO:0000256" key="1">
    <source>
        <dbReference type="ARBA" id="ARBA00003810"/>
    </source>
</evidence>